<feature type="transmembrane region" description="Helical" evidence="2">
    <location>
        <begin position="50"/>
        <end position="77"/>
    </location>
</feature>
<proteinExistence type="predicted"/>
<name>A0A7G3UHU4_STRT9</name>
<feature type="transmembrane region" description="Helical" evidence="2">
    <location>
        <begin position="142"/>
        <end position="162"/>
    </location>
</feature>
<protein>
    <submittedName>
        <fullName evidence="3">Lysine transporter LysE</fullName>
    </submittedName>
</protein>
<evidence type="ECO:0000256" key="1">
    <source>
        <dbReference type="SAM" id="MobiDB-lite"/>
    </source>
</evidence>
<keyword evidence="2" id="KW-1133">Transmembrane helix</keyword>
<evidence type="ECO:0000313" key="4">
    <source>
        <dbReference type="Proteomes" id="UP000005940"/>
    </source>
</evidence>
<keyword evidence="2" id="KW-0472">Membrane</keyword>
<keyword evidence="2" id="KW-0812">Transmembrane</keyword>
<keyword evidence="4" id="KW-1185">Reference proteome</keyword>
<sequence>MDEPMEAGMEQYLTAATAGAVAGLGVAVPLGAVGVLVVQQAMRDRRAGAAAGAAVAVVDAGYAALATAVGPLVAAALAGVEAWVRLVAALVLAAIAALGLLASRRPAPGIRGTPGPTGPTGPTGAPGTAEAAGTVRADPARVFVRFAALTFVNPTTALYFAALTTAQGSALRGGAAGAVFTFGVFAASLLWQQTLVAAGGFAGPRIPDRARVWTFRAGYGLVAGYAITVALPLPAL</sequence>
<evidence type="ECO:0000256" key="2">
    <source>
        <dbReference type="SAM" id="Phobius"/>
    </source>
</evidence>
<dbReference type="AlphaFoldDB" id="A0A7G3UHU4"/>
<feature type="transmembrane region" description="Helical" evidence="2">
    <location>
        <begin position="83"/>
        <end position="102"/>
    </location>
</feature>
<evidence type="ECO:0000313" key="3">
    <source>
        <dbReference type="EMBL" id="QKM69926.1"/>
    </source>
</evidence>
<reference evidence="3 4" key="1">
    <citation type="journal article" date="2012" name="J. Bacteriol.">
        <title>Draft genome of Streptomyces tsukubaensis NRRL 18488, the producer of the clinically important immunosuppressant tacrolimus (FK506).</title>
        <authorList>
            <person name="Barreiro C."/>
            <person name="Prieto C."/>
            <person name="Sola-Landa A."/>
            <person name="Solera E."/>
            <person name="Martinez-Castro M."/>
            <person name="Perez-Redondo R."/>
            <person name="Garcia-Estrada C."/>
            <person name="Aparicio J.F."/>
            <person name="Fernandez-Martinez L.T."/>
            <person name="Santos-Aberturas J."/>
            <person name="Salehi-Najafabadi Z."/>
            <person name="Rodriguez-Garcia A."/>
            <person name="Tauch A."/>
            <person name="Martin J.F."/>
        </authorList>
    </citation>
    <scope>NUCLEOTIDE SEQUENCE [LARGE SCALE GENOMIC DNA]</scope>
    <source>
        <strain evidence="4">DSM 42081 / NBRC 108919 / NRRL 18488 / 9993</strain>
    </source>
</reference>
<dbReference type="RefSeq" id="WP_130584593.1">
    <property type="nucleotide sequence ID" value="NZ_CP029159.1"/>
</dbReference>
<dbReference type="EMBL" id="CP029159">
    <property type="protein sequence ID" value="QKM69926.1"/>
    <property type="molecule type" value="Genomic_DNA"/>
</dbReference>
<feature type="region of interest" description="Disordered" evidence="1">
    <location>
        <begin position="108"/>
        <end position="131"/>
    </location>
</feature>
<accession>A0A7G3UHU4</accession>
<gene>
    <name evidence="3" type="ORF">STSU_025090</name>
</gene>
<dbReference type="Proteomes" id="UP000005940">
    <property type="component" value="Chromosome"/>
</dbReference>
<feature type="transmembrane region" description="Helical" evidence="2">
    <location>
        <begin position="12"/>
        <end position="38"/>
    </location>
</feature>
<organism evidence="3 4">
    <name type="scientific">Streptomyces tsukubensis (strain DSM 42081 / NBRC 108919 / NRRL 18488 / 9993)</name>
    <dbReference type="NCBI Taxonomy" id="1114943"/>
    <lineage>
        <taxon>Bacteria</taxon>
        <taxon>Bacillati</taxon>
        <taxon>Actinomycetota</taxon>
        <taxon>Actinomycetes</taxon>
        <taxon>Kitasatosporales</taxon>
        <taxon>Streptomycetaceae</taxon>
        <taxon>Streptomyces</taxon>
    </lineage>
</organism>
<feature type="transmembrane region" description="Helical" evidence="2">
    <location>
        <begin position="174"/>
        <end position="191"/>
    </location>
</feature>
<feature type="transmembrane region" description="Helical" evidence="2">
    <location>
        <begin position="212"/>
        <end position="233"/>
    </location>
</feature>